<keyword evidence="5 7" id="KW-0378">Hydrolase</keyword>
<comment type="subcellular location">
    <subcellularLocation>
        <location evidence="7">Cytoplasm</location>
    </subcellularLocation>
</comment>
<keyword evidence="6 7" id="KW-0862">Zinc</keyword>
<dbReference type="EC" id="3.1.-.-" evidence="7"/>
<comment type="function">
    <text evidence="7">Single strand-specific metallo-endoribonuclease involved in late-stage 70S ribosome quality control and in maturation of the 3' terminus of the 16S rRNA.</text>
</comment>
<evidence type="ECO:0000256" key="5">
    <source>
        <dbReference type="ARBA" id="ARBA00022801"/>
    </source>
</evidence>
<dbReference type="Pfam" id="PF02130">
    <property type="entry name" value="YbeY"/>
    <property type="match status" value="1"/>
</dbReference>
<keyword evidence="7" id="KW-0963">Cytoplasm</keyword>
<dbReference type="GO" id="GO:0005737">
    <property type="term" value="C:cytoplasm"/>
    <property type="evidence" value="ECO:0007669"/>
    <property type="project" value="UniProtKB-SubCell"/>
</dbReference>
<dbReference type="HAMAP" id="MF_00009">
    <property type="entry name" value="Endoribonucl_YbeY"/>
    <property type="match status" value="1"/>
</dbReference>
<dbReference type="GO" id="GO:0004521">
    <property type="term" value="F:RNA endonuclease activity"/>
    <property type="evidence" value="ECO:0007669"/>
    <property type="project" value="UniProtKB-UniRule"/>
</dbReference>
<feature type="binding site" evidence="7">
    <location>
        <position position="116"/>
    </location>
    <ligand>
        <name>Zn(2+)</name>
        <dbReference type="ChEBI" id="CHEBI:29105"/>
        <note>catalytic</note>
    </ligand>
</feature>
<dbReference type="PANTHER" id="PTHR46986">
    <property type="entry name" value="ENDORIBONUCLEASE YBEY, CHLOROPLASTIC"/>
    <property type="match status" value="1"/>
</dbReference>
<dbReference type="EMBL" id="MHIL01000001">
    <property type="protein sequence ID" value="OGY52539.1"/>
    <property type="molecule type" value="Genomic_DNA"/>
</dbReference>
<name>A0A1G1YJQ7_9BACT</name>
<dbReference type="InterPro" id="IPR002036">
    <property type="entry name" value="YbeY"/>
</dbReference>
<dbReference type="PANTHER" id="PTHR46986:SF1">
    <property type="entry name" value="ENDORIBONUCLEASE YBEY, CHLOROPLASTIC"/>
    <property type="match status" value="1"/>
</dbReference>
<feature type="binding site" evidence="7">
    <location>
        <position position="120"/>
    </location>
    <ligand>
        <name>Zn(2+)</name>
        <dbReference type="ChEBI" id="CHEBI:29105"/>
        <note>catalytic</note>
    </ligand>
</feature>
<gene>
    <name evidence="7" type="primary">ybeY</name>
    <name evidence="8" type="ORF">A3J59_04345</name>
</gene>
<comment type="similarity">
    <text evidence="1 7">Belongs to the endoribonuclease YbeY family.</text>
</comment>
<dbReference type="SUPFAM" id="SSF55486">
    <property type="entry name" value="Metalloproteases ('zincins'), catalytic domain"/>
    <property type="match status" value="1"/>
</dbReference>
<dbReference type="GO" id="GO:0006364">
    <property type="term" value="P:rRNA processing"/>
    <property type="evidence" value="ECO:0007669"/>
    <property type="project" value="UniProtKB-UniRule"/>
</dbReference>
<keyword evidence="2 7" id="KW-0540">Nuclease</keyword>
<keyword evidence="4 7" id="KW-0255">Endonuclease</keyword>
<evidence type="ECO:0000256" key="4">
    <source>
        <dbReference type="ARBA" id="ARBA00022759"/>
    </source>
</evidence>
<dbReference type="Proteomes" id="UP000177310">
    <property type="component" value="Unassembled WGS sequence"/>
</dbReference>
<evidence type="ECO:0000313" key="8">
    <source>
        <dbReference type="EMBL" id="OGY52539.1"/>
    </source>
</evidence>
<evidence type="ECO:0000256" key="1">
    <source>
        <dbReference type="ARBA" id="ARBA00010875"/>
    </source>
</evidence>
<proteinExistence type="inferred from homology"/>
<organism evidence="8 9">
    <name type="scientific">Candidatus Buchananbacteria bacterium RIFCSPHIGHO2_02_FULL_56_16</name>
    <dbReference type="NCBI Taxonomy" id="1797542"/>
    <lineage>
        <taxon>Bacteria</taxon>
        <taxon>Candidatus Buchananiibacteriota</taxon>
    </lineage>
</organism>
<dbReference type="InterPro" id="IPR023091">
    <property type="entry name" value="MetalPrtase_cat_dom_sf_prd"/>
</dbReference>
<dbReference type="InterPro" id="IPR020549">
    <property type="entry name" value="YbeY_CS"/>
</dbReference>
<reference evidence="8 9" key="1">
    <citation type="journal article" date="2016" name="Nat. Commun.">
        <title>Thousands of microbial genomes shed light on interconnected biogeochemical processes in an aquifer system.</title>
        <authorList>
            <person name="Anantharaman K."/>
            <person name="Brown C.T."/>
            <person name="Hug L.A."/>
            <person name="Sharon I."/>
            <person name="Castelle C.J."/>
            <person name="Probst A.J."/>
            <person name="Thomas B.C."/>
            <person name="Singh A."/>
            <person name="Wilkins M.J."/>
            <person name="Karaoz U."/>
            <person name="Brodie E.L."/>
            <person name="Williams K.H."/>
            <person name="Hubbard S.S."/>
            <person name="Banfield J.F."/>
        </authorList>
    </citation>
    <scope>NUCLEOTIDE SEQUENCE [LARGE SCALE GENOMIC DNA]</scope>
</reference>
<dbReference type="Gene3D" id="3.40.390.30">
    <property type="entry name" value="Metalloproteases ('zincins'), catalytic domain"/>
    <property type="match status" value="1"/>
</dbReference>
<dbReference type="AlphaFoldDB" id="A0A1G1YJQ7"/>
<evidence type="ECO:0000256" key="6">
    <source>
        <dbReference type="ARBA" id="ARBA00022833"/>
    </source>
</evidence>
<dbReference type="PROSITE" id="PS01306">
    <property type="entry name" value="UPF0054"/>
    <property type="match status" value="1"/>
</dbReference>
<keyword evidence="7" id="KW-0698">rRNA processing</keyword>
<sequence>MIDFSVNQLAGKTIESRHWRSWLNQVALAARFSRRAELSIAVVSAAAMQRLNRQYRGKDRPTDVLSFAERDSRDRLPKRLAVEPLGEVIICYPKAVAQARAHGRPLLDEIQRLFVHGVLHLLGYDHQTSGDAARMEGLERKILKQET</sequence>
<dbReference type="STRING" id="1797542.A3J59_04345"/>
<evidence type="ECO:0000256" key="3">
    <source>
        <dbReference type="ARBA" id="ARBA00022723"/>
    </source>
</evidence>
<evidence type="ECO:0000313" key="9">
    <source>
        <dbReference type="Proteomes" id="UP000177310"/>
    </source>
</evidence>
<dbReference type="GO" id="GO:0004222">
    <property type="term" value="F:metalloendopeptidase activity"/>
    <property type="evidence" value="ECO:0007669"/>
    <property type="project" value="InterPro"/>
</dbReference>
<evidence type="ECO:0000256" key="7">
    <source>
        <dbReference type="HAMAP-Rule" id="MF_00009"/>
    </source>
</evidence>
<evidence type="ECO:0000256" key="2">
    <source>
        <dbReference type="ARBA" id="ARBA00022722"/>
    </source>
</evidence>
<keyword evidence="7" id="KW-0690">Ribosome biogenesis</keyword>
<comment type="caution">
    <text evidence="8">The sequence shown here is derived from an EMBL/GenBank/DDBJ whole genome shotgun (WGS) entry which is preliminary data.</text>
</comment>
<dbReference type="NCBIfam" id="TIGR00043">
    <property type="entry name" value="rRNA maturation RNase YbeY"/>
    <property type="match status" value="1"/>
</dbReference>
<dbReference type="GO" id="GO:0008270">
    <property type="term" value="F:zinc ion binding"/>
    <property type="evidence" value="ECO:0007669"/>
    <property type="project" value="UniProtKB-UniRule"/>
</dbReference>
<feature type="binding site" evidence="7">
    <location>
        <position position="126"/>
    </location>
    <ligand>
        <name>Zn(2+)</name>
        <dbReference type="ChEBI" id="CHEBI:29105"/>
        <note>catalytic</note>
    </ligand>
</feature>
<protein>
    <recommendedName>
        <fullName evidence="7">Endoribonuclease YbeY</fullName>
        <ecNumber evidence="7">3.1.-.-</ecNumber>
    </recommendedName>
</protein>
<keyword evidence="3 7" id="KW-0479">Metal-binding</keyword>
<comment type="cofactor">
    <cofactor evidence="7">
        <name>Zn(2+)</name>
        <dbReference type="ChEBI" id="CHEBI:29105"/>
    </cofactor>
    <text evidence="7">Binds 1 zinc ion.</text>
</comment>
<accession>A0A1G1YJQ7</accession>